<keyword evidence="1" id="KW-0472">Membrane</keyword>
<feature type="transmembrane region" description="Helical" evidence="1">
    <location>
        <begin position="6"/>
        <end position="26"/>
    </location>
</feature>
<protein>
    <submittedName>
        <fullName evidence="2">Putative conserved protein with signal anchor</fullName>
    </submittedName>
</protein>
<keyword evidence="1" id="KW-1133">Transmembrane helix</keyword>
<evidence type="ECO:0000313" key="2">
    <source>
        <dbReference type="EMBL" id="JAV10253.1"/>
    </source>
</evidence>
<dbReference type="PANTHER" id="PTHR34923:SF1">
    <property type="entry name" value="SMALL INTEGRAL MEMBRANE PROTEIN 20"/>
    <property type="match status" value="1"/>
</dbReference>
<sequence>MIKKRFNFLLYGFIGVVSLALYPILVDPMINTKKYQRIQDRNRAGVKQEEIQPGNMKVWSDPFDRRKE</sequence>
<dbReference type="GO" id="GO:0033617">
    <property type="term" value="P:mitochondrial respiratory chain complex IV assembly"/>
    <property type="evidence" value="ECO:0007669"/>
    <property type="project" value="InterPro"/>
</dbReference>
<dbReference type="PANTHER" id="PTHR34923">
    <property type="entry name" value="SMALL INTEGRAL MEMBRANE PROTEIN 20"/>
    <property type="match status" value="1"/>
</dbReference>
<name>A0A1L8DV03_9DIPT</name>
<organism evidence="2">
    <name type="scientific">Nyssomyia neivai</name>
    <dbReference type="NCBI Taxonomy" id="330878"/>
    <lineage>
        <taxon>Eukaryota</taxon>
        <taxon>Metazoa</taxon>
        <taxon>Ecdysozoa</taxon>
        <taxon>Arthropoda</taxon>
        <taxon>Hexapoda</taxon>
        <taxon>Insecta</taxon>
        <taxon>Pterygota</taxon>
        <taxon>Neoptera</taxon>
        <taxon>Endopterygota</taxon>
        <taxon>Diptera</taxon>
        <taxon>Nematocera</taxon>
        <taxon>Psychodoidea</taxon>
        <taxon>Psychodidae</taxon>
        <taxon>Nyssomyia</taxon>
    </lineage>
</organism>
<dbReference type="EMBL" id="GFDF01003831">
    <property type="protein sequence ID" value="JAV10253.1"/>
    <property type="molecule type" value="Transcribed_RNA"/>
</dbReference>
<accession>A0A1L8DV03</accession>
<evidence type="ECO:0000256" key="1">
    <source>
        <dbReference type="SAM" id="Phobius"/>
    </source>
</evidence>
<reference evidence="2" key="1">
    <citation type="submission" date="2016-12" db="EMBL/GenBank/DDBJ databases">
        <title>An insight into the sialome and mialome of the sand fly, Nyssomyia neivai.</title>
        <authorList>
            <person name="Sebastian V."/>
            <person name="Goulart T.M."/>
            <person name="Oliveira W."/>
            <person name="Calvo E."/>
            <person name="Oliveira L.F."/>
            <person name="Pinto M.C."/>
            <person name="Rosselino A.M."/>
            <person name="Ribeiro J.M."/>
        </authorList>
    </citation>
    <scope>NUCLEOTIDE SEQUENCE</scope>
</reference>
<dbReference type="InterPro" id="IPR027917">
    <property type="entry name" value="MITRAC7/Phoenixin"/>
</dbReference>
<dbReference type="GO" id="GO:0005743">
    <property type="term" value="C:mitochondrial inner membrane"/>
    <property type="evidence" value="ECO:0007669"/>
    <property type="project" value="TreeGrafter"/>
</dbReference>
<proteinExistence type="predicted"/>
<keyword evidence="1" id="KW-0812">Transmembrane</keyword>
<dbReference type="Pfam" id="PF15061">
    <property type="entry name" value="MITRAC7_Phoenixin"/>
    <property type="match status" value="1"/>
</dbReference>
<dbReference type="AlphaFoldDB" id="A0A1L8DV03"/>